<dbReference type="KEGG" id="ztr:MYCGRDRAFT_97988"/>
<reference evidence="2 3" key="1">
    <citation type="journal article" date="2011" name="PLoS Genet.">
        <title>Finished genome of the fungal wheat pathogen Mycosphaerella graminicola reveals dispensome structure, chromosome plasticity, and stealth pathogenesis.</title>
        <authorList>
            <person name="Goodwin S.B."/>
            <person name="Ben M'barek S."/>
            <person name="Dhillon B."/>
            <person name="Wittenberg A.H.J."/>
            <person name="Crane C.F."/>
            <person name="Hane J.K."/>
            <person name="Foster A.J."/>
            <person name="Van der Lee T.A.J."/>
            <person name="Grimwood J."/>
            <person name="Aerts A."/>
            <person name="Antoniw J."/>
            <person name="Bailey A."/>
            <person name="Bluhm B."/>
            <person name="Bowler J."/>
            <person name="Bristow J."/>
            <person name="van der Burgt A."/>
            <person name="Canto-Canche B."/>
            <person name="Churchill A.C.L."/>
            <person name="Conde-Ferraez L."/>
            <person name="Cools H.J."/>
            <person name="Coutinho P.M."/>
            <person name="Csukai M."/>
            <person name="Dehal P."/>
            <person name="De Wit P."/>
            <person name="Donzelli B."/>
            <person name="van de Geest H.C."/>
            <person name="van Ham R.C.H.J."/>
            <person name="Hammond-Kosack K.E."/>
            <person name="Henrissat B."/>
            <person name="Kilian A."/>
            <person name="Kobayashi A.K."/>
            <person name="Koopmann E."/>
            <person name="Kourmpetis Y."/>
            <person name="Kuzniar A."/>
            <person name="Lindquist E."/>
            <person name="Lombard V."/>
            <person name="Maliepaard C."/>
            <person name="Martins N."/>
            <person name="Mehrabi R."/>
            <person name="Nap J.P.H."/>
            <person name="Ponomarenko A."/>
            <person name="Rudd J.J."/>
            <person name="Salamov A."/>
            <person name="Schmutz J."/>
            <person name="Schouten H.J."/>
            <person name="Shapiro H."/>
            <person name="Stergiopoulos I."/>
            <person name="Torriani S.F.F."/>
            <person name="Tu H."/>
            <person name="de Vries R.P."/>
            <person name="Waalwijk C."/>
            <person name="Ware S.B."/>
            <person name="Wiebenga A."/>
            <person name="Zwiers L.-H."/>
            <person name="Oliver R.P."/>
            <person name="Grigoriev I.V."/>
            <person name="Kema G.H.J."/>
        </authorList>
    </citation>
    <scope>NUCLEOTIDE SEQUENCE [LARGE SCALE GENOMIC DNA]</scope>
    <source>
        <strain evidence="3">CBS 115943 / IPO323</strain>
    </source>
</reference>
<proteinExistence type="predicted"/>
<feature type="region of interest" description="Disordered" evidence="1">
    <location>
        <begin position="234"/>
        <end position="261"/>
    </location>
</feature>
<feature type="region of interest" description="Disordered" evidence="1">
    <location>
        <begin position="48"/>
        <end position="73"/>
    </location>
</feature>
<gene>
    <name evidence="2" type="ORF">MYCGRDRAFT_97988</name>
</gene>
<dbReference type="VEuPathDB" id="FungiDB:ZTRI_19.77"/>
<dbReference type="InParanoid" id="F9XRZ8"/>
<keyword evidence="3" id="KW-1185">Reference proteome</keyword>
<feature type="compositionally biased region" description="Gly residues" evidence="1">
    <location>
        <begin position="250"/>
        <end position="261"/>
    </location>
</feature>
<evidence type="ECO:0000256" key="1">
    <source>
        <dbReference type="SAM" id="MobiDB-lite"/>
    </source>
</evidence>
<evidence type="ECO:0000313" key="2">
    <source>
        <dbReference type="EMBL" id="EGP82015.1"/>
    </source>
</evidence>
<name>F9XRZ8_ZYMTI</name>
<evidence type="ECO:0000313" key="3">
    <source>
        <dbReference type="Proteomes" id="UP000008062"/>
    </source>
</evidence>
<organism evidence="2 3">
    <name type="scientific">Zymoseptoria tritici (strain CBS 115943 / IPO323)</name>
    <name type="common">Speckled leaf blotch fungus</name>
    <name type="synonym">Septoria tritici</name>
    <dbReference type="NCBI Taxonomy" id="336722"/>
    <lineage>
        <taxon>Eukaryota</taxon>
        <taxon>Fungi</taxon>
        <taxon>Dikarya</taxon>
        <taxon>Ascomycota</taxon>
        <taxon>Pezizomycotina</taxon>
        <taxon>Dothideomycetes</taxon>
        <taxon>Dothideomycetidae</taxon>
        <taxon>Mycosphaerellales</taxon>
        <taxon>Mycosphaerellaceae</taxon>
        <taxon>Zymoseptoria</taxon>
    </lineage>
</organism>
<dbReference type="RefSeq" id="XP_003847039.1">
    <property type="nucleotide sequence ID" value="XM_003846991.1"/>
</dbReference>
<protein>
    <submittedName>
        <fullName evidence="2">Uncharacterized protein</fullName>
    </submittedName>
</protein>
<dbReference type="EMBL" id="CM001214">
    <property type="protein sequence ID" value="EGP82015.1"/>
    <property type="molecule type" value="Genomic_DNA"/>
</dbReference>
<feature type="compositionally biased region" description="Basic and acidic residues" evidence="1">
    <location>
        <begin position="59"/>
        <end position="70"/>
    </location>
</feature>
<dbReference type="Proteomes" id="UP000008062">
    <property type="component" value="Chromosome 19"/>
</dbReference>
<sequence length="261" mass="28029">MTFSWSSTVERTAPPKSYHLLSRAHSSSFAATTPADVEVFFRPRAYGTTRSSNRHHSDHHSDHQSDHQSDRATTSLRVDLADAIQSKPSSPSISHQLLPYPTSLTCRPTTSTSTTARNNPTARSDVSCARTSAGRNLSQILSLSYLDFDFHLPDSGRSCAVRLAMSACIYCLIRSRMTHPFVSTWEVTREESVLLKWVSLSDKAAEHPRVGEEEKAGGGGKGVVGLGTAHFRLTSGESKSSGGAISLGGEPLGGGDAAVVE</sequence>
<dbReference type="HOGENOM" id="CLU_1066356_0_0_1"/>
<dbReference type="AlphaFoldDB" id="F9XRZ8"/>
<dbReference type="GeneID" id="13399198"/>
<accession>F9XRZ8</accession>